<reference evidence="2 3" key="1">
    <citation type="submission" date="2020-06" db="EMBL/GenBank/DDBJ databases">
        <authorList>
            <person name="Li R."/>
            <person name="Bekaert M."/>
        </authorList>
    </citation>
    <scope>NUCLEOTIDE SEQUENCE [LARGE SCALE GENOMIC DNA]</scope>
    <source>
        <strain evidence="3">wild</strain>
    </source>
</reference>
<gene>
    <name evidence="2" type="ORF">MCOR_43365</name>
</gene>
<accession>A0A6J8DR91</accession>
<feature type="compositionally biased region" description="Low complexity" evidence="1">
    <location>
        <begin position="11"/>
        <end position="22"/>
    </location>
</feature>
<dbReference type="GO" id="GO:0098505">
    <property type="term" value="F:G-rich strand telomeric DNA binding"/>
    <property type="evidence" value="ECO:0007669"/>
    <property type="project" value="TreeGrafter"/>
</dbReference>
<feature type="region of interest" description="Disordered" evidence="1">
    <location>
        <begin position="1"/>
        <end position="22"/>
    </location>
</feature>
<dbReference type="AlphaFoldDB" id="A0A6J8DR91"/>
<evidence type="ECO:0000256" key="1">
    <source>
        <dbReference type="SAM" id="MobiDB-lite"/>
    </source>
</evidence>
<dbReference type="InterPro" id="IPR028389">
    <property type="entry name" value="POT1"/>
</dbReference>
<proteinExistence type="predicted"/>
<dbReference type="GO" id="GO:0016233">
    <property type="term" value="P:telomere capping"/>
    <property type="evidence" value="ECO:0007669"/>
    <property type="project" value="TreeGrafter"/>
</dbReference>
<keyword evidence="3" id="KW-1185">Reference proteome</keyword>
<dbReference type="Proteomes" id="UP000507470">
    <property type="component" value="Unassembled WGS sequence"/>
</dbReference>
<evidence type="ECO:0000313" key="3">
    <source>
        <dbReference type="Proteomes" id="UP000507470"/>
    </source>
</evidence>
<dbReference type="GO" id="GO:0032210">
    <property type="term" value="P:regulation of telomere maintenance via telomerase"/>
    <property type="evidence" value="ECO:0007669"/>
    <property type="project" value="TreeGrafter"/>
</dbReference>
<evidence type="ECO:0000313" key="2">
    <source>
        <dbReference type="EMBL" id="CAC5410162.1"/>
    </source>
</evidence>
<dbReference type="EMBL" id="CACVKT020007720">
    <property type="protein sequence ID" value="CAC5410162.1"/>
    <property type="molecule type" value="Genomic_DNA"/>
</dbReference>
<dbReference type="PANTHER" id="PTHR14513">
    <property type="entry name" value="PROTECTION OF TELOMERES 1"/>
    <property type="match status" value="1"/>
</dbReference>
<sequence>MEVNVDDQRENVNSSENYSSSGSRCMQQTVTVILGHPLVKVSKIKDVLHGDVHINIELWDILKTIFLMLKLLQDSSNYIVKLVNIFVLFLKKEIRLFVITEKHDGINYYSCPKCEEGKYLPKSEKNRRSDSILEYIYMLRMKVLDETGSLIIILCTSEAITFFRDVEPIDLLSKESLWHELHDEMDQLCSSDRPLFELGPVKTSELKRPNPFAEFMNNSGNNDNIDAVTSTSVDEQKSYKESEQKLCGENDIGNQQMEVNVDDQRENVNSSQNYSSSGSRCMQQTVTVILGHPLVKVSKIKDVLHGDVPYKYRIMGHIEDYFPHAKTASGFLKLHCKTCKYLCPIPEKGKSDSLSLQKKHDGINYYSCPKCEEGKYLPKSEKNRRPDSILEYIYMLRMKVLDETGSLIIILCTSEAITFFRDVEPIDLLSKESLWHELRDEMDQLCSSDRPLFECCIKSYKVGQQTKHQIFDTCLV</sequence>
<organism evidence="2 3">
    <name type="scientific">Mytilus coruscus</name>
    <name type="common">Sea mussel</name>
    <dbReference type="NCBI Taxonomy" id="42192"/>
    <lineage>
        <taxon>Eukaryota</taxon>
        <taxon>Metazoa</taxon>
        <taxon>Spiralia</taxon>
        <taxon>Lophotrochozoa</taxon>
        <taxon>Mollusca</taxon>
        <taxon>Bivalvia</taxon>
        <taxon>Autobranchia</taxon>
        <taxon>Pteriomorphia</taxon>
        <taxon>Mytilida</taxon>
        <taxon>Mytiloidea</taxon>
        <taxon>Mytilidae</taxon>
        <taxon>Mytilinae</taxon>
        <taxon>Mytilus</taxon>
    </lineage>
</organism>
<dbReference type="PANTHER" id="PTHR14513:SF0">
    <property type="entry name" value="PROTECTION OF TELOMERES PROTEIN 1"/>
    <property type="match status" value="1"/>
</dbReference>
<feature type="compositionally biased region" description="Basic and acidic residues" evidence="1">
    <location>
        <begin position="1"/>
        <end position="10"/>
    </location>
</feature>
<dbReference type="GO" id="GO:0000783">
    <property type="term" value="C:nuclear telomere cap complex"/>
    <property type="evidence" value="ECO:0007669"/>
    <property type="project" value="TreeGrafter"/>
</dbReference>
<protein>
    <submittedName>
        <fullName evidence="2">Uncharacterized protein</fullName>
    </submittedName>
</protein>
<name>A0A6J8DR91_MYTCO</name>
<dbReference type="GO" id="GO:0010521">
    <property type="term" value="F:telomerase inhibitor activity"/>
    <property type="evidence" value="ECO:0007669"/>
    <property type="project" value="TreeGrafter"/>
</dbReference>
<dbReference type="OrthoDB" id="2186770at2759"/>